<sequence>MDRIRTRALGDPSDPKARVDPLHHGGPLIFFFFLQGNVFSSRGSQARHPHPFFLFWAMSSREGKIFYYGRSLYYWCFQDLRADPLPLGPFFQAMWGRYDCVFPYKRVGKH</sequence>
<dbReference type="Proteomes" id="UP000324222">
    <property type="component" value="Unassembled WGS sequence"/>
</dbReference>
<proteinExistence type="predicted"/>
<dbReference type="EMBL" id="VSRR010081004">
    <property type="protein sequence ID" value="MPC89439.1"/>
    <property type="molecule type" value="Genomic_DNA"/>
</dbReference>
<dbReference type="AlphaFoldDB" id="A0A5B7J430"/>
<gene>
    <name evidence="1" type="ORF">E2C01_084385</name>
</gene>
<evidence type="ECO:0000313" key="1">
    <source>
        <dbReference type="EMBL" id="MPC89439.1"/>
    </source>
</evidence>
<name>A0A5B7J430_PORTR</name>
<organism evidence="1 2">
    <name type="scientific">Portunus trituberculatus</name>
    <name type="common">Swimming crab</name>
    <name type="synonym">Neptunus trituberculatus</name>
    <dbReference type="NCBI Taxonomy" id="210409"/>
    <lineage>
        <taxon>Eukaryota</taxon>
        <taxon>Metazoa</taxon>
        <taxon>Ecdysozoa</taxon>
        <taxon>Arthropoda</taxon>
        <taxon>Crustacea</taxon>
        <taxon>Multicrustacea</taxon>
        <taxon>Malacostraca</taxon>
        <taxon>Eumalacostraca</taxon>
        <taxon>Eucarida</taxon>
        <taxon>Decapoda</taxon>
        <taxon>Pleocyemata</taxon>
        <taxon>Brachyura</taxon>
        <taxon>Eubrachyura</taxon>
        <taxon>Portunoidea</taxon>
        <taxon>Portunidae</taxon>
        <taxon>Portuninae</taxon>
        <taxon>Portunus</taxon>
    </lineage>
</organism>
<protein>
    <submittedName>
        <fullName evidence="1">Uncharacterized protein</fullName>
    </submittedName>
</protein>
<accession>A0A5B7J430</accession>
<reference evidence="1 2" key="1">
    <citation type="submission" date="2019-05" db="EMBL/GenBank/DDBJ databases">
        <title>Another draft genome of Portunus trituberculatus and its Hox gene families provides insights of decapod evolution.</title>
        <authorList>
            <person name="Jeong J.-H."/>
            <person name="Song I."/>
            <person name="Kim S."/>
            <person name="Choi T."/>
            <person name="Kim D."/>
            <person name="Ryu S."/>
            <person name="Kim W."/>
        </authorList>
    </citation>
    <scope>NUCLEOTIDE SEQUENCE [LARGE SCALE GENOMIC DNA]</scope>
    <source>
        <tissue evidence="1">Muscle</tissue>
    </source>
</reference>
<evidence type="ECO:0000313" key="2">
    <source>
        <dbReference type="Proteomes" id="UP000324222"/>
    </source>
</evidence>
<keyword evidence="2" id="KW-1185">Reference proteome</keyword>
<comment type="caution">
    <text evidence="1">The sequence shown here is derived from an EMBL/GenBank/DDBJ whole genome shotgun (WGS) entry which is preliminary data.</text>
</comment>